<dbReference type="InterPro" id="IPR040249">
    <property type="entry name" value="Ricin_B-like_lectin_EULS3-like"/>
</dbReference>
<proteinExistence type="predicted"/>
<dbReference type="PANTHER" id="PTHR31257">
    <property type="entry name" value="RICIN B-LIKE LECTIN EULS3"/>
    <property type="match status" value="1"/>
</dbReference>
<dbReference type="PANTHER" id="PTHR31257:SF21">
    <property type="entry name" value="OS07G0683600 PROTEIN"/>
    <property type="match status" value="1"/>
</dbReference>
<feature type="compositionally biased region" description="Acidic residues" evidence="1">
    <location>
        <begin position="146"/>
        <end position="167"/>
    </location>
</feature>
<evidence type="ECO:0000313" key="3">
    <source>
        <dbReference type="Proteomes" id="UP001497457"/>
    </source>
</evidence>
<dbReference type="InterPro" id="IPR035992">
    <property type="entry name" value="Ricin_B-like_lectins"/>
</dbReference>
<dbReference type="CDD" id="cd23431">
    <property type="entry name" value="beta-trefoil_Ricin_AtEULS3-like"/>
    <property type="match status" value="2"/>
</dbReference>
<accession>A0ABC9E7F6</accession>
<feature type="region of interest" description="Disordered" evidence="1">
    <location>
        <begin position="140"/>
        <end position="173"/>
    </location>
</feature>
<keyword evidence="3" id="KW-1185">Reference proteome</keyword>
<reference evidence="2" key="1">
    <citation type="submission" date="2024-10" db="EMBL/GenBank/DDBJ databases">
        <authorList>
            <person name="Ryan C."/>
        </authorList>
    </citation>
    <scope>NUCLEOTIDE SEQUENCE [LARGE SCALE GENOMIC DNA]</scope>
</reference>
<dbReference type="AlphaFoldDB" id="A0ABC9E7F6"/>
<name>A0ABC9E7F6_9POAL</name>
<organism evidence="2 3">
    <name type="scientific">Urochloa decumbens</name>
    <dbReference type="NCBI Taxonomy" id="240449"/>
    <lineage>
        <taxon>Eukaryota</taxon>
        <taxon>Viridiplantae</taxon>
        <taxon>Streptophyta</taxon>
        <taxon>Embryophyta</taxon>
        <taxon>Tracheophyta</taxon>
        <taxon>Spermatophyta</taxon>
        <taxon>Magnoliopsida</taxon>
        <taxon>Liliopsida</taxon>
        <taxon>Poales</taxon>
        <taxon>Poaceae</taxon>
        <taxon>PACMAD clade</taxon>
        <taxon>Panicoideae</taxon>
        <taxon>Panicodae</taxon>
        <taxon>Paniceae</taxon>
        <taxon>Melinidinae</taxon>
        <taxon>Urochloa</taxon>
    </lineage>
</organism>
<dbReference type="Proteomes" id="UP001497457">
    <property type="component" value="Chromosome 36b"/>
</dbReference>
<protein>
    <recommendedName>
        <fullName evidence="4">DUF1618 domain-containing protein</fullName>
    </recommendedName>
</protein>
<gene>
    <name evidence="2" type="ORF">URODEC1_LOCUS92694</name>
</gene>
<evidence type="ECO:0008006" key="4">
    <source>
        <dbReference type="Google" id="ProtNLM"/>
    </source>
</evidence>
<evidence type="ECO:0000256" key="1">
    <source>
        <dbReference type="SAM" id="MobiDB-lite"/>
    </source>
</evidence>
<dbReference type="SUPFAM" id="SSF50370">
    <property type="entry name" value="Ricin B-like lectins"/>
    <property type="match status" value="2"/>
</dbReference>
<dbReference type="EMBL" id="OZ075146">
    <property type="protein sequence ID" value="CAL5052400.1"/>
    <property type="molecule type" value="Genomic_DNA"/>
</dbReference>
<sequence>MSGVWWHRDWSPLGGGGGGACGEEQPTFKVFCRADKGRCLAVRDGVLVLAPADPADERQHWFKDARLSLCVKDKEGNPVFSLVNKATGLAVQHSLGPYRPVRLVEFNPEDFDESVLWTESGHLGREFGCIRPMHNVRIGLDAFPGDGDDEEDGTDDDEEDGADGDEDLGNKDHGGATIVLSPWARGDTQCWKILYWDDEANTTLAGLEAEPTCRIYCKAGEGFSVSVRDGTVCVAPTNADDVYQHWIQDTRPGSMIKDQDGFPAFALINRVTGDAIRGSEGEGVKLVPYNPFYLDISVLWTTSWDMGHGFRCIHLVDSTNLNFDAFHGGDGNNIVLSHWSEGDNLQWKIVPWCPVVEEDLETHELELVSKGSEVKDGEKGAENS</sequence>
<evidence type="ECO:0000313" key="2">
    <source>
        <dbReference type="EMBL" id="CAL5052400.1"/>
    </source>
</evidence>